<dbReference type="PANTHER" id="PTHR24198:SF192">
    <property type="entry name" value="SERINE_THREONINE-PROTEIN PHOSPHATASE 6 REGULATORY ANKYRIN REPEAT SUBUNIT A"/>
    <property type="match status" value="1"/>
</dbReference>
<feature type="repeat" description="ANK" evidence="3">
    <location>
        <begin position="1"/>
        <end position="32"/>
    </location>
</feature>
<dbReference type="SUPFAM" id="SSF48403">
    <property type="entry name" value="Ankyrin repeat"/>
    <property type="match status" value="1"/>
</dbReference>
<organism evidence="4 5">
    <name type="scientific">Dreissena polymorpha</name>
    <name type="common">Zebra mussel</name>
    <name type="synonym">Mytilus polymorpha</name>
    <dbReference type="NCBI Taxonomy" id="45954"/>
    <lineage>
        <taxon>Eukaryota</taxon>
        <taxon>Metazoa</taxon>
        <taxon>Spiralia</taxon>
        <taxon>Lophotrochozoa</taxon>
        <taxon>Mollusca</taxon>
        <taxon>Bivalvia</taxon>
        <taxon>Autobranchia</taxon>
        <taxon>Heteroconchia</taxon>
        <taxon>Euheterodonta</taxon>
        <taxon>Imparidentia</taxon>
        <taxon>Neoheterodontei</taxon>
        <taxon>Myida</taxon>
        <taxon>Dreissenoidea</taxon>
        <taxon>Dreissenidae</taxon>
        <taxon>Dreissena</taxon>
    </lineage>
</organism>
<proteinExistence type="predicted"/>
<dbReference type="AlphaFoldDB" id="A0A9D4CB69"/>
<reference evidence="4" key="1">
    <citation type="journal article" date="2019" name="bioRxiv">
        <title>The Genome of the Zebra Mussel, Dreissena polymorpha: A Resource for Invasive Species Research.</title>
        <authorList>
            <person name="McCartney M.A."/>
            <person name="Auch B."/>
            <person name="Kono T."/>
            <person name="Mallez S."/>
            <person name="Zhang Y."/>
            <person name="Obille A."/>
            <person name="Becker A."/>
            <person name="Abrahante J.E."/>
            <person name="Garbe J."/>
            <person name="Badalamenti J.P."/>
            <person name="Herman A."/>
            <person name="Mangelson H."/>
            <person name="Liachko I."/>
            <person name="Sullivan S."/>
            <person name="Sone E.D."/>
            <person name="Koren S."/>
            <person name="Silverstein K.A.T."/>
            <person name="Beckman K.B."/>
            <person name="Gohl D.M."/>
        </authorList>
    </citation>
    <scope>NUCLEOTIDE SEQUENCE</scope>
    <source>
        <strain evidence="4">Duluth1</strain>
        <tissue evidence="4">Whole animal</tissue>
    </source>
</reference>
<dbReference type="PROSITE" id="PS50088">
    <property type="entry name" value="ANK_REPEAT"/>
    <property type="match status" value="2"/>
</dbReference>
<comment type="caution">
    <text evidence="4">The sequence shown here is derived from an EMBL/GenBank/DDBJ whole genome shotgun (WGS) entry which is preliminary data.</text>
</comment>
<evidence type="ECO:0000313" key="5">
    <source>
        <dbReference type="Proteomes" id="UP000828390"/>
    </source>
</evidence>
<evidence type="ECO:0000256" key="3">
    <source>
        <dbReference type="PROSITE-ProRule" id="PRU00023"/>
    </source>
</evidence>
<dbReference type="SMART" id="SM00248">
    <property type="entry name" value="ANK"/>
    <property type="match status" value="2"/>
</dbReference>
<keyword evidence="2 3" id="KW-0040">ANK repeat</keyword>
<evidence type="ECO:0000256" key="1">
    <source>
        <dbReference type="ARBA" id="ARBA00022737"/>
    </source>
</evidence>
<evidence type="ECO:0000313" key="4">
    <source>
        <dbReference type="EMBL" id="KAH3720655.1"/>
    </source>
</evidence>
<keyword evidence="1" id="KW-0677">Repeat</keyword>
<dbReference type="InterPro" id="IPR036770">
    <property type="entry name" value="Ankyrin_rpt-contain_sf"/>
</dbReference>
<accession>A0A9D4CB69</accession>
<keyword evidence="5" id="KW-1185">Reference proteome</keyword>
<dbReference type="Gene3D" id="1.25.40.20">
    <property type="entry name" value="Ankyrin repeat-containing domain"/>
    <property type="match status" value="1"/>
</dbReference>
<gene>
    <name evidence="4" type="ORF">DPMN_063558</name>
</gene>
<dbReference type="InterPro" id="IPR002110">
    <property type="entry name" value="Ankyrin_rpt"/>
</dbReference>
<feature type="repeat" description="ANK" evidence="3">
    <location>
        <begin position="33"/>
        <end position="65"/>
    </location>
</feature>
<reference evidence="4" key="2">
    <citation type="submission" date="2020-11" db="EMBL/GenBank/DDBJ databases">
        <authorList>
            <person name="McCartney M.A."/>
            <person name="Auch B."/>
            <person name="Kono T."/>
            <person name="Mallez S."/>
            <person name="Becker A."/>
            <person name="Gohl D.M."/>
            <person name="Silverstein K.A.T."/>
            <person name="Koren S."/>
            <person name="Bechman K.B."/>
            <person name="Herman A."/>
            <person name="Abrahante J.E."/>
            <person name="Garbe J."/>
        </authorList>
    </citation>
    <scope>NUCLEOTIDE SEQUENCE</scope>
    <source>
        <strain evidence="4">Duluth1</strain>
        <tissue evidence="4">Whole animal</tissue>
    </source>
</reference>
<dbReference type="EMBL" id="JAIWYP010000013">
    <property type="protein sequence ID" value="KAH3720655.1"/>
    <property type="molecule type" value="Genomic_DNA"/>
</dbReference>
<dbReference type="PROSITE" id="PS50297">
    <property type="entry name" value="ANK_REP_REGION"/>
    <property type="match status" value="2"/>
</dbReference>
<evidence type="ECO:0000256" key="2">
    <source>
        <dbReference type="ARBA" id="ARBA00023043"/>
    </source>
</evidence>
<sequence>MYTPLHASASSGQVSVVKLLLELHVDVDAVNCYGNTALHVACHNGQDVVVTELLEFGAQINAVNNMGLVRIF</sequence>
<name>A0A9D4CB69_DREPO</name>
<dbReference type="PANTHER" id="PTHR24198">
    <property type="entry name" value="ANKYRIN REPEAT AND PROTEIN KINASE DOMAIN-CONTAINING PROTEIN"/>
    <property type="match status" value="1"/>
</dbReference>
<dbReference type="Proteomes" id="UP000828390">
    <property type="component" value="Unassembled WGS sequence"/>
</dbReference>
<dbReference type="Pfam" id="PF12796">
    <property type="entry name" value="Ank_2"/>
    <property type="match status" value="1"/>
</dbReference>
<protein>
    <submittedName>
        <fullName evidence="4">Uncharacterized protein</fullName>
    </submittedName>
</protein>